<reference evidence="8 9" key="1">
    <citation type="journal article" date="2016" name="Proc. Natl. Acad. Sci. U.S.A.">
        <title>Comparative genomics of biotechnologically important yeasts.</title>
        <authorList>
            <person name="Riley R."/>
            <person name="Haridas S."/>
            <person name="Wolfe K.H."/>
            <person name="Lopes M.R."/>
            <person name="Hittinger C.T."/>
            <person name="Goeker M."/>
            <person name="Salamov A.A."/>
            <person name="Wisecaver J.H."/>
            <person name="Long T.M."/>
            <person name="Calvey C.H."/>
            <person name="Aerts A.L."/>
            <person name="Barry K.W."/>
            <person name="Choi C."/>
            <person name="Clum A."/>
            <person name="Coughlan A.Y."/>
            <person name="Deshpande S."/>
            <person name="Douglass A.P."/>
            <person name="Hanson S.J."/>
            <person name="Klenk H.-P."/>
            <person name="LaButti K.M."/>
            <person name="Lapidus A."/>
            <person name="Lindquist E.A."/>
            <person name="Lipzen A.M."/>
            <person name="Meier-Kolthoff J.P."/>
            <person name="Ohm R.A."/>
            <person name="Otillar R.P."/>
            <person name="Pangilinan J.L."/>
            <person name="Peng Y."/>
            <person name="Rokas A."/>
            <person name="Rosa C.A."/>
            <person name="Scheuner C."/>
            <person name="Sibirny A.A."/>
            <person name="Slot J.C."/>
            <person name="Stielow J.B."/>
            <person name="Sun H."/>
            <person name="Kurtzman C.P."/>
            <person name="Blackwell M."/>
            <person name="Grigoriev I.V."/>
            <person name="Jeffries T.W."/>
        </authorList>
    </citation>
    <scope>NUCLEOTIDE SEQUENCE [LARGE SCALE GENOMIC DNA]</scope>
    <source>
        <strain evidence="8 9">DSM 6958</strain>
    </source>
</reference>
<dbReference type="PANTHER" id="PTHR46423:SF1">
    <property type="entry name" value="RNA POLYMERASE II-ASSOCIATED PROTEIN 3"/>
    <property type="match status" value="1"/>
</dbReference>
<dbReference type="AlphaFoldDB" id="A0A1E3PQ97"/>
<dbReference type="PANTHER" id="PTHR46423">
    <property type="entry name" value="RNA POLYMERASE II-ASSOCIATED PROTEIN 3"/>
    <property type="match status" value="1"/>
</dbReference>
<proteinExistence type="inferred from homology"/>
<evidence type="ECO:0000256" key="2">
    <source>
        <dbReference type="ARBA" id="ARBA00022803"/>
    </source>
</evidence>
<evidence type="ECO:0000256" key="3">
    <source>
        <dbReference type="ARBA" id="ARBA00038275"/>
    </source>
</evidence>
<evidence type="ECO:0000313" key="8">
    <source>
        <dbReference type="EMBL" id="ODQ67082.1"/>
    </source>
</evidence>
<dbReference type="PROSITE" id="PS50005">
    <property type="entry name" value="TPR"/>
    <property type="match status" value="1"/>
</dbReference>
<evidence type="ECO:0000256" key="5">
    <source>
        <dbReference type="PROSITE-ProRule" id="PRU00339"/>
    </source>
</evidence>
<dbReference type="InterPro" id="IPR025986">
    <property type="entry name" value="RPAP3-like_C"/>
</dbReference>
<dbReference type="EMBL" id="KV454407">
    <property type="protein sequence ID" value="ODQ67082.1"/>
    <property type="molecule type" value="Genomic_DNA"/>
</dbReference>
<dbReference type="STRING" id="857566.A0A1E3PQ97"/>
<comment type="similarity">
    <text evidence="3">Belongs to the RPAP3 family.</text>
</comment>
<evidence type="ECO:0000313" key="9">
    <source>
        <dbReference type="Proteomes" id="UP000095009"/>
    </source>
</evidence>
<organism evidence="8 9">
    <name type="scientific">Nadsonia fulvescens var. elongata DSM 6958</name>
    <dbReference type="NCBI Taxonomy" id="857566"/>
    <lineage>
        <taxon>Eukaryota</taxon>
        <taxon>Fungi</taxon>
        <taxon>Dikarya</taxon>
        <taxon>Ascomycota</taxon>
        <taxon>Saccharomycotina</taxon>
        <taxon>Dipodascomycetes</taxon>
        <taxon>Dipodascales</taxon>
        <taxon>Dipodascales incertae sedis</taxon>
        <taxon>Nadsonia</taxon>
    </lineage>
</organism>
<dbReference type="InterPro" id="IPR019734">
    <property type="entry name" value="TPR_rpt"/>
</dbReference>
<dbReference type="Pfam" id="PF13181">
    <property type="entry name" value="TPR_8"/>
    <property type="match status" value="1"/>
</dbReference>
<dbReference type="SMART" id="SM00028">
    <property type="entry name" value="TPR"/>
    <property type="match status" value="3"/>
</dbReference>
<dbReference type="GO" id="GO:0101031">
    <property type="term" value="C:protein folding chaperone complex"/>
    <property type="evidence" value="ECO:0007669"/>
    <property type="project" value="TreeGrafter"/>
</dbReference>
<evidence type="ECO:0000256" key="4">
    <source>
        <dbReference type="ARBA" id="ARBA00040133"/>
    </source>
</evidence>
<dbReference type="Gene3D" id="1.25.40.10">
    <property type="entry name" value="Tetratricopeptide repeat domain"/>
    <property type="match status" value="1"/>
</dbReference>
<evidence type="ECO:0000259" key="7">
    <source>
        <dbReference type="Pfam" id="PF13877"/>
    </source>
</evidence>
<feature type="compositionally biased region" description="Pro residues" evidence="6">
    <location>
        <begin position="200"/>
        <end position="209"/>
    </location>
</feature>
<keyword evidence="2 5" id="KW-0802">TPR repeat</keyword>
<dbReference type="Pfam" id="PF13877">
    <property type="entry name" value="RPAP3_C"/>
    <property type="match status" value="1"/>
</dbReference>
<dbReference type="InterPro" id="IPR051966">
    <property type="entry name" value="RPAP3"/>
</dbReference>
<keyword evidence="9" id="KW-1185">Reference proteome</keyword>
<dbReference type="Proteomes" id="UP000095009">
    <property type="component" value="Unassembled WGS sequence"/>
</dbReference>
<feature type="repeat" description="TPR" evidence="5">
    <location>
        <begin position="5"/>
        <end position="38"/>
    </location>
</feature>
<sequence length="341" mass="37715">MSSSAESLKIKGNENFKKGDYVAALDQYSRAIAQDPQGITYYSNRAACYIKLEKWEQSINDCSHGLELKGDSKTRVKLLWRKGLAQRKLGLLQQARQSLEAALEIDADNSTVKEEINGLIWDEKKAQRKSKGRLLQVDTKLKAKSKSIETLQQVPVTIVDTLPKELKQLFTKTEETATSKMTLTPKAANSVPGVVAPTPRSEPPRPVPSKPSVSKLYIPTGPFTIQTMMFLLRTPPAQLPQLFSFLYGLDPAKFARIFGQAGVESEVLDLVLDAAIYQNDQFADKATWALKTNSLLTALSTCARFDIAKIFISSSKLEQLLKLFELVDPAVGAALVKTYSS</sequence>
<accession>A0A1E3PQ97</accession>
<dbReference type="OrthoDB" id="10250354at2759"/>
<feature type="region of interest" description="Disordered" evidence="6">
    <location>
        <begin position="189"/>
        <end position="213"/>
    </location>
</feature>
<protein>
    <recommendedName>
        <fullName evidence="4">RNA polymerase II-associated protein 3</fullName>
    </recommendedName>
</protein>
<name>A0A1E3PQ97_9ASCO</name>
<evidence type="ECO:0000256" key="6">
    <source>
        <dbReference type="SAM" id="MobiDB-lite"/>
    </source>
</evidence>
<dbReference type="Pfam" id="PF13414">
    <property type="entry name" value="TPR_11"/>
    <property type="match status" value="1"/>
</dbReference>
<feature type="domain" description="RNA-polymerase II-associated protein 3-like C-terminal" evidence="7">
    <location>
        <begin position="243"/>
        <end position="315"/>
    </location>
</feature>
<gene>
    <name evidence="8" type="ORF">NADFUDRAFT_49526</name>
</gene>
<dbReference type="InterPro" id="IPR011990">
    <property type="entry name" value="TPR-like_helical_dom_sf"/>
</dbReference>
<dbReference type="SUPFAM" id="SSF48452">
    <property type="entry name" value="TPR-like"/>
    <property type="match status" value="1"/>
</dbReference>
<evidence type="ECO:0000256" key="1">
    <source>
        <dbReference type="ARBA" id="ARBA00022737"/>
    </source>
</evidence>
<keyword evidence="1" id="KW-0677">Repeat</keyword>